<keyword evidence="5" id="KW-1185">Reference proteome</keyword>
<dbReference type="OrthoDB" id="976933at2"/>
<dbReference type="Proteomes" id="UP000185221">
    <property type="component" value="Unassembled WGS sequence"/>
</dbReference>
<dbReference type="Gene3D" id="2.160.20.10">
    <property type="entry name" value="Single-stranded right-handed beta-helix, Pectin lyase-like"/>
    <property type="match status" value="2"/>
</dbReference>
<dbReference type="STRING" id="226505.SAMN05444394_1941"/>
<dbReference type="PANTHER" id="PTHR36453:SF1">
    <property type="entry name" value="RIGHT HANDED BETA HELIX DOMAIN-CONTAINING PROTEIN"/>
    <property type="match status" value="1"/>
</dbReference>
<dbReference type="InterPro" id="IPR026444">
    <property type="entry name" value="Secre_tail"/>
</dbReference>
<sequence length="1344" mass="147098">MRKITFTPTFLFQKSILLKLLILVTLFYSQLQIGYATDYYFSTSSGNDGRSATQAQSPSTPWKTIDKLNSISSSLKSGDRILFRSGEVFYGTIKVASSGGSGSPIVFTSYGSGAKPIITSMVTISNFTSIGNGLYQADLSNYNLPRIQVVLLNNQIKEIGRYPNSDASNGGYLKIGSVQSQTGFTSTTGIPYNGSGGEVVVRKNNWIIDRHRINYISGNFISFQGNESHYAPQAGFGYFLQNHPSLLDRAGEWAYDPDSKKFTINLSGYNVSNVNIAVSSLENLVTHNPYINDLKFSNLHFKGSNGSIFEISRSQNFTVENSTLEFAGENAINAADVRGLVIQNNQILSPFNNGINIRYGAPGAIVSNNVIDKAMLFQGMAKSSDLAGIGIFVASDSDNSIVQKNRITNIGFNAIHFGGNYTKIVNNYIDNFCLFKQDGGGVYNNSDGLVGRNNIGREISGNIILNGKGTKNGTIEEVDMAEGIYLDDNSAGIKIANNTIAFMTGKGIYLHNANNIEVLNNLFYRSKVQLQLTHDYYGDPNRNIRISGNQYSNVDELEEIYSAYSVIDDIGSVGTINSNYFLDPFNQDFFIHTRSTSDPAVGINRNLGNWASSFGYDTNSTKPSFDLSTTKVLSSSLIKQSNFNAGSGIISGLYNASSRVLSSGISGNTLVIYPNSSSSATAYIQIGAVNSGEKILMEFDMKGSPENKPVELFLEATFNVDKGKGNKIIATKSGTTHYKVFLDAKATKSTESMVMRIPSSAQEVYLDNIEISKVQTEELPKENFVFFDYNASSSPVSVPLDGTYKNGKNQQFSGSVTIPAYGSVVLAKISNEGGSPENQLPTVTLTSPTQNQEFILGVNTVQLAANASDPEGQIKSVEFYNWGNLVTTVTSPPYVFNWTNAEIGNYQVYAKVTDQANQTAVSQTINFTVKNQPDDGPGFNAQMVSPTNNSVYEKGVNPVVLKTNATSSGLAIQKVEYFNWGFPILTVTSAPFEYTWSTIEPDNYKVFAQITDQSGKVYTTNEVSFKVTSGSSAPPALPTVKMDTPFNGQTFTLGSDLVTLKALVSDPTQVKSLQFYNWGFPLIAANSYPYQFDWTRIEEGNYKVHAEMVDINGNLIKSDPVSFKVIAGSGDTTPTVTMAQPYNGQQFVIGRDLVSLKANTNIDAARVEFFNWGFPLITAPVSTKQFDWTRIEVGEYLVFVRITDKNGVTYDSEAVRFRVNSTSARTSDSENQLSISSNSTTEIQSSEDPTINEVKILDQSSIYGIKMGPNPTNDEVTLYFEDYPRDLDGEIKLIDTRGVELQSQKFSTNDGNVVFNVSSFPEGVYIIRVDFGNKGVQTKKLIKN</sequence>
<evidence type="ECO:0000259" key="2">
    <source>
        <dbReference type="Pfam" id="PF13229"/>
    </source>
</evidence>
<gene>
    <name evidence="4" type="ORF">SAMN05444394_1941</name>
</gene>
<dbReference type="Pfam" id="PF13229">
    <property type="entry name" value="Beta_helix"/>
    <property type="match status" value="1"/>
</dbReference>
<dbReference type="PANTHER" id="PTHR36453">
    <property type="entry name" value="SECRETED PROTEIN-RELATED"/>
    <property type="match status" value="1"/>
</dbReference>
<evidence type="ECO:0000313" key="4">
    <source>
        <dbReference type="EMBL" id="SIN80399.1"/>
    </source>
</evidence>
<dbReference type="InterPro" id="IPR013783">
    <property type="entry name" value="Ig-like_fold"/>
</dbReference>
<dbReference type="Pfam" id="PF17957">
    <property type="entry name" value="Big_7"/>
    <property type="match status" value="3"/>
</dbReference>
<proteinExistence type="predicted"/>
<dbReference type="InterPro" id="IPR011050">
    <property type="entry name" value="Pectin_lyase_fold/virulence"/>
</dbReference>
<dbReference type="Pfam" id="PF18962">
    <property type="entry name" value="Por_Secre_tail"/>
    <property type="match status" value="1"/>
</dbReference>
<feature type="domain" description="Secretion system C-terminal sorting" evidence="3">
    <location>
        <begin position="1269"/>
        <end position="1342"/>
    </location>
</feature>
<dbReference type="Gene3D" id="2.60.40.10">
    <property type="entry name" value="Immunoglobulins"/>
    <property type="match status" value="4"/>
</dbReference>
<reference evidence="5" key="1">
    <citation type="submission" date="2016-11" db="EMBL/GenBank/DDBJ databases">
        <authorList>
            <person name="Varghese N."/>
            <person name="Submissions S."/>
        </authorList>
    </citation>
    <scope>NUCLEOTIDE SEQUENCE [LARGE SCALE GENOMIC DNA]</scope>
    <source>
        <strain evidence="5">DSM 15292</strain>
    </source>
</reference>
<organism evidence="4 5">
    <name type="scientific">Algoriphagus halophilus</name>
    <dbReference type="NCBI Taxonomy" id="226505"/>
    <lineage>
        <taxon>Bacteria</taxon>
        <taxon>Pseudomonadati</taxon>
        <taxon>Bacteroidota</taxon>
        <taxon>Cytophagia</taxon>
        <taxon>Cytophagales</taxon>
        <taxon>Cyclobacteriaceae</taxon>
        <taxon>Algoriphagus</taxon>
    </lineage>
</organism>
<feature type="region of interest" description="Disordered" evidence="1">
    <location>
        <begin position="1228"/>
        <end position="1248"/>
    </location>
</feature>
<dbReference type="EMBL" id="FSRC01000001">
    <property type="protein sequence ID" value="SIN80399.1"/>
    <property type="molecule type" value="Genomic_DNA"/>
</dbReference>
<feature type="domain" description="Right handed beta helix" evidence="2">
    <location>
        <begin position="387"/>
        <end position="535"/>
    </location>
</feature>
<protein>
    <submittedName>
        <fullName evidence="4">Por secretion system C-terminal sorting domain-containing protein</fullName>
    </submittedName>
</protein>
<dbReference type="SMART" id="SM00710">
    <property type="entry name" value="PbH1"/>
    <property type="match status" value="7"/>
</dbReference>
<dbReference type="RefSeq" id="WP_074224615.1">
    <property type="nucleotide sequence ID" value="NZ_FSRC01000001.1"/>
</dbReference>
<dbReference type="SUPFAM" id="SSF51126">
    <property type="entry name" value="Pectin lyase-like"/>
    <property type="match status" value="2"/>
</dbReference>
<dbReference type="InterPro" id="IPR012334">
    <property type="entry name" value="Pectin_lyas_fold"/>
</dbReference>
<evidence type="ECO:0000313" key="5">
    <source>
        <dbReference type="Proteomes" id="UP000185221"/>
    </source>
</evidence>
<accession>A0A1N6EBJ5</accession>
<dbReference type="InterPro" id="IPR006626">
    <property type="entry name" value="PbH1"/>
</dbReference>
<evidence type="ECO:0000256" key="1">
    <source>
        <dbReference type="SAM" id="MobiDB-lite"/>
    </source>
</evidence>
<dbReference type="NCBIfam" id="TIGR04183">
    <property type="entry name" value="Por_Secre_tail"/>
    <property type="match status" value="1"/>
</dbReference>
<name>A0A1N6EBJ5_9BACT</name>
<dbReference type="InterPro" id="IPR039448">
    <property type="entry name" value="Beta_helix"/>
</dbReference>
<evidence type="ECO:0000259" key="3">
    <source>
        <dbReference type="Pfam" id="PF18962"/>
    </source>
</evidence>